<protein>
    <submittedName>
        <fullName evidence="1">Uncharacterized protein</fullName>
    </submittedName>
</protein>
<keyword evidence="2" id="KW-1185">Reference proteome</keyword>
<gene>
    <name evidence="1" type="ORF">BACUNI_00610</name>
</gene>
<dbReference type="Proteomes" id="UP000004110">
    <property type="component" value="Unassembled WGS sequence"/>
</dbReference>
<comment type="caution">
    <text evidence="1">The sequence shown here is derived from an EMBL/GenBank/DDBJ whole genome shotgun (WGS) entry which is preliminary data.</text>
</comment>
<evidence type="ECO:0000313" key="2">
    <source>
        <dbReference type="Proteomes" id="UP000004110"/>
    </source>
</evidence>
<sequence length="35" mass="4046">MVKNYIIAIFVSSSNKKEDTNNVYIKSFTSQLSQF</sequence>
<accession>A0ABC9NGJ0</accession>
<dbReference type="AlphaFoldDB" id="A0ABC9NGJ0"/>
<proteinExistence type="predicted"/>
<name>A0ABC9NGJ0_BACUC</name>
<dbReference type="EMBL" id="AAYH02000035">
    <property type="protein sequence ID" value="EDO55768.1"/>
    <property type="molecule type" value="Genomic_DNA"/>
</dbReference>
<organism evidence="1 2">
    <name type="scientific">Bacteroides uniformis (strain ATCC 8492 / DSM 6597 / CCUG 4942 / CIP 103695 / JCM 5828 / KCTC 5204 / NCTC 13054 / VPI 0061)</name>
    <dbReference type="NCBI Taxonomy" id="411479"/>
    <lineage>
        <taxon>Bacteria</taxon>
        <taxon>Pseudomonadati</taxon>
        <taxon>Bacteroidota</taxon>
        <taxon>Bacteroidia</taxon>
        <taxon>Bacteroidales</taxon>
        <taxon>Bacteroidaceae</taxon>
        <taxon>Bacteroides</taxon>
    </lineage>
</organism>
<reference evidence="1" key="1">
    <citation type="submission" date="2007-06" db="EMBL/GenBank/DDBJ databases">
        <authorList>
            <person name="Fulton L."/>
            <person name="Clifton S."/>
            <person name="Fulton B."/>
            <person name="Xu J."/>
            <person name="Minx P."/>
            <person name="Pepin K.H."/>
            <person name="Johnson M."/>
            <person name="Thiruvilangam P."/>
            <person name="Bhonagiri V."/>
            <person name="Nash W.E."/>
            <person name="Mardis E.R."/>
            <person name="Wilson R.K."/>
        </authorList>
    </citation>
    <scope>NUCLEOTIDE SEQUENCE [LARGE SCALE GENOMIC DNA]</scope>
    <source>
        <strain evidence="1">ATCC 8492</strain>
    </source>
</reference>
<reference evidence="1" key="2">
    <citation type="submission" date="2013-11" db="EMBL/GenBank/DDBJ databases">
        <title>Draft genome sequence of Bacteroides uniformis (ATCC 8492).</title>
        <authorList>
            <person name="Sudarsanam P."/>
            <person name="Ley R."/>
            <person name="Guruge J."/>
            <person name="Turnbaugh P.J."/>
            <person name="Mahowald M."/>
            <person name="Liep D."/>
            <person name="Gordon J."/>
        </authorList>
    </citation>
    <scope>NUCLEOTIDE SEQUENCE</scope>
    <source>
        <strain evidence="1">ATCC 8492</strain>
    </source>
</reference>
<evidence type="ECO:0000313" key="1">
    <source>
        <dbReference type="EMBL" id="EDO55768.1"/>
    </source>
</evidence>